<keyword evidence="1 2" id="KW-0238">DNA-binding</keyword>
<evidence type="ECO:0000313" key="5">
    <source>
        <dbReference type="EMBL" id="MDM7487263.1"/>
    </source>
</evidence>
<sequence>MRSGEGSAVGEGHAVGEGIATPEERIADAVLELLRRKGPKAVTIEAVAAHTGMARTTIYRRYRDRDEMLTAVMEPIAQPSPPAPDATAQQVLTWLAEQSLRSVEGGVGFGGLAALVTDADPAFTGLIRSVLVRHRSTLTEVVRHHITRGLVRADLDVETFLDCIVGAYLAERARSGDIDAGWNERVAQTLLPAFVQP</sequence>
<dbReference type="EMBL" id="JAUBOF010000005">
    <property type="protein sequence ID" value="MDM7487263.1"/>
    <property type="molecule type" value="Genomic_DNA"/>
</dbReference>
<dbReference type="InterPro" id="IPR001647">
    <property type="entry name" value="HTH_TetR"/>
</dbReference>
<keyword evidence="6" id="KW-1185">Reference proteome</keyword>
<dbReference type="SUPFAM" id="SSF48498">
    <property type="entry name" value="Tetracyclin repressor-like, C-terminal domain"/>
    <property type="match status" value="1"/>
</dbReference>
<dbReference type="PANTHER" id="PTHR30055:SF226">
    <property type="entry name" value="HTH-TYPE TRANSCRIPTIONAL REGULATOR PKSA"/>
    <property type="match status" value="1"/>
</dbReference>
<dbReference type="PANTHER" id="PTHR30055">
    <property type="entry name" value="HTH-TYPE TRANSCRIPTIONAL REGULATOR RUTR"/>
    <property type="match status" value="1"/>
</dbReference>
<evidence type="ECO:0000313" key="6">
    <source>
        <dbReference type="Proteomes" id="UP001233164"/>
    </source>
</evidence>
<evidence type="ECO:0000256" key="2">
    <source>
        <dbReference type="PROSITE-ProRule" id="PRU00335"/>
    </source>
</evidence>
<dbReference type="InterPro" id="IPR036271">
    <property type="entry name" value="Tet_transcr_reg_TetR-rel_C_sf"/>
</dbReference>
<evidence type="ECO:0000259" key="4">
    <source>
        <dbReference type="PROSITE" id="PS50977"/>
    </source>
</evidence>
<dbReference type="Gene3D" id="1.10.10.60">
    <property type="entry name" value="Homeodomain-like"/>
    <property type="match status" value="1"/>
</dbReference>
<comment type="caution">
    <text evidence="5">The sequence shown here is derived from an EMBL/GenBank/DDBJ whole genome shotgun (WGS) entry which is preliminary data.</text>
</comment>
<gene>
    <name evidence="5" type="ORF">QT969_03095</name>
</gene>
<dbReference type="InterPro" id="IPR050109">
    <property type="entry name" value="HTH-type_TetR-like_transc_reg"/>
</dbReference>
<dbReference type="InterPro" id="IPR009057">
    <property type="entry name" value="Homeodomain-like_sf"/>
</dbReference>
<evidence type="ECO:0000256" key="3">
    <source>
        <dbReference type="SAM" id="MobiDB-lite"/>
    </source>
</evidence>
<dbReference type="Proteomes" id="UP001233164">
    <property type="component" value="Unassembled WGS sequence"/>
</dbReference>
<accession>A0ABT7RI08</accession>
<feature type="region of interest" description="Disordered" evidence="3">
    <location>
        <begin position="1"/>
        <end position="20"/>
    </location>
</feature>
<name>A0ABT7RI08_9NOCA</name>
<evidence type="ECO:0000256" key="1">
    <source>
        <dbReference type="ARBA" id="ARBA00023125"/>
    </source>
</evidence>
<organism evidence="5 6">
    <name type="scientific">Rhodococcus indonesiensis</name>
    <dbReference type="NCBI Taxonomy" id="3055869"/>
    <lineage>
        <taxon>Bacteria</taxon>
        <taxon>Bacillati</taxon>
        <taxon>Actinomycetota</taxon>
        <taxon>Actinomycetes</taxon>
        <taxon>Mycobacteriales</taxon>
        <taxon>Nocardiaceae</taxon>
        <taxon>Rhodococcus</taxon>
    </lineage>
</organism>
<feature type="domain" description="HTH tetR-type" evidence="4">
    <location>
        <begin position="20"/>
        <end position="80"/>
    </location>
</feature>
<dbReference type="RefSeq" id="WP_289377604.1">
    <property type="nucleotide sequence ID" value="NZ_JAUBOF010000005.1"/>
</dbReference>
<feature type="DNA-binding region" description="H-T-H motif" evidence="2">
    <location>
        <begin position="43"/>
        <end position="62"/>
    </location>
</feature>
<dbReference type="Gene3D" id="1.10.357.10">
    <property type="entry name" value="Tetracycline Repressor, domain 2"/>
    <property type="match status" value="1"/>
</dbReference>
<dbReference type="PROSITE" id="PS50977">
    <property type="entry name" value="HTH_TETR_2"/>
    <property type="match status" value="1"/>
</dbReference>
<proteinExistence type="predicted"/>
<protein>
    <submittedName>
        <fullName evidence="5">TetR/AcrR family transcriptional regulator</fullName>
    </submittedName>
</protein>
<dbReference type="Pfam" id="PF00440">
    <property type="entry name" value="TetR_N"/>
    <property type="match status" value="1"/>
</dbReference>
<dbReference type="SUPFAM" id="SSF46689">
    <property type="entry name" value="Homeodomain-like"/>
    <property type="match status" value="1"/>
</dbReference>
<reference evidence="5 6" key="1">
    <citation type="submission" date="2023-06" db="EMBL/GenBank/DDBJ databases">
        <title>Rhodococcus indonesiensis sp. nov a new member of the Rhodococcus ruber lineage isolated from a sediment of neutral hot spring.</title>
        <authorList>
            <person name="Kusuma A.B."/>
            <person name="Fenylestari G."/>
            <person name="Ammar F."/>
            <person name="Nouioui I."/>
            <person name="Goodfellow M."/>
        </authorList>
    </citation>
    <scope>NUCLEOTIDE SEQUENCE [LARGE SCALE GENOMIC DNA]</scope>
    <source>
        <strain evidence="5 6">CSLK01-03</strain>
    </source>
</reference>